<feature type="compositionally biased region" description="Basic and acidic residues" evidence="1">
    <location>
        <begin position="479"/>
        <end position="490"/>
    </location>
</feature>
<feature type="compositionally biased region" description="Basic residues" evidence="1">
    <location>
        <begin position="599"/>
        <end position="612"/>
    </location>
</feature>
<feature type="region of interest" description="Disordered" evidence="1">
    <location>
        <begin position="180"/>
        <end position="214"/>
    </location>
</feature>
<feature type="compositionally biased region" description="Basic and acidic residues" evidence="1">
    <location>
        <begin position="740"/>
        <end position="772"/>
    </location>
</feature>
<evidence type="ECO:0000256" key="1">
    <source>
        <dbReference type="SAM" id="MobiDB-lite"/>
    </source>
</evidence>
<feature type="compositionally biased region" description="Basic and acidic residues" evidence="1">
    <location>
        <begin position="456"/>
        <end position="469"/>
    </location>
</feature>
<protein>
    <submittedName>
        <fullName evidence="2">Uncharacterized protein</fullName>
    </submittedName>
</protein>
<feature type="compositionally biased region" description="Polar residues" evidence="1">
    <location>
        <begin position="572"/>
        <end position="581"/>
    </location>
</feature>
<feature type="compositionally biased region" description="Polar residues" evidence="1">
    <location>
        <begin position="645"/>
        <end position="661"/>
    </location>
</feature>
<sequence length="973" mass="106141">MARGSFSTAAATQGAPSPPPYPPVFVDTSLDTHLAMIVSPEDTVADLKRKVGVEHVVCFPNIGDITVLSMKVRRRATYYHLSDSMLVRTAFDGIKGTWFLHLDVVPINSDGNISGSCANKTKCGVTDGPSSVHDQIKAGSNLKLTDPSLPDGSLMPCMAGKSQSSTLELPSSDLLLITETNGEASKKKSGTTKSSSKSEKSAPKLGNRSDVIDPESNETFIEANRVLSSHVQLATDISTDELNKYVKGKDCANVIDKANDGDASTVAAGKEKSRKRIIKSENDHLLEHSSETKKHKKEEGRENAGSWEDYDKDFLEFPGTEDVLPEDISGDHIIGNLGMLGEEASQPLKDYSAMLQELPGNKEKRKKRRRKESNECHNETDASISLNASDSFKNSTVGTGLSECASKENGLVLGKEAIEDMQEKELTINDNCLGASSGMKLLDERNAKDLNNVNHIEVDSEVAAKDNKRSARQTKKKVTKGELHSSESKSKIVHPSGKQMNGEHPEEVPKDDPKCLATEPNVEIDPKEASGTGNDVEILLEGSPDDGRSTGHIKKRSDKAGSSKVKSGKAETFSSATNLPEKTTIVAGNLLEADSTASRAKKSSNRSKKKSVQTKESYAEAPREEDPPIAGPATFAERSGDGNERTSSSEAFMPKTTQQEDANNEEAHITKESHKIKVQEGDTVNSDLSGPKDLATKQHHKSRKKKTAIEPQVKKSKEGRGKSCMPHGDTSPHVQSLKSSQEHQISENHDQEFFTGNELKKPTHHTEVKRSADYQGTGAHIGQHKTEGYRDDCMKEVNVNPAASSESTEEDTLFNEKHYRVAVRKIPKSRSKKNFNKSKQEEIFLNATDKVFGHFTSTNSEDEVEGNISDNSMSDDSEEDLERMQLVRGPRMQTSTNFQGSSPSSAYLLGKETTSDDILLSQTSNASKKRIALGTLLRSSHSYMKAKLTAQSQTDDTESQPIDAVPETQPDYP</sequence>
<accession>A0A1D1XY53</accession>
<gene>
    <name evidence="2" type="ORF">g.86175</name>
</gene>
<feature type="region of interest" description="Disordered" evidence="1">
    <location>
        <begin position="454"/>
        <end position="790"/>
    </location>
</feature>
<feature type="region of interest" description="Disordered" evidence="1">
    <location>
        <begin position="1"/>
        <end position="22"/>
    </location>
</feature>
<dbReference type="EMBL" id="GDJX01020600">
    <property type="protein sequence ID" value="JAT47336.1"/>
    <property type="molecule type" value="Transcribed_RNA"/>
</dbReference>
<feature type="compositionally biased region" description="Basic residues" evidence="1">
    <location>
        <begin position="697"/>
        <end position="706"/>
    </location>
</feature>
<feature type="compositionally biased region" description="Polar residues" evidence="1">
    <location>
        <begin position="1"/>
        <end position="15"/>
    </location>
</feature>
<feature type="compositionally biased region" description="Basic and acidic residues" evidence="1">
    <location>
        <begin position="281"/>
        <end position="302"/>
    </location>
</feature>
<feature type="compositionally biased region" description="Basic and acidic residues" evidence="1">
    <location>
        <begin position="501"/>
        <end position="514"/>
    </location>
</feature>
<reference evidence="2" key="1">
    <citation type="submission" date="2015-07" db="EMBL/GenBank/DDBJ databases">
        <title>Transcriptome Assembly of Anthurium amnicola.</title>
        <authorList>
            <person name="Suzuki J."/>
        </authorList>
    </citation>
    <scope>NUCLEOTIDE SEQUENCE</scope>
</reference>
<feature type="compositionally biased region" description="Basic and acidic residues" evidence="1">
    <location>
        <begin position="712"/>
        <end position="721"/>
    </location>
</feature>
<feature type="region of interest" description="Disordered" evidence="1">
    <location>
        <begin position="857"/>
        <end position="882"/>
    </location>
</feature>
<feature type="region of interest" description="Disordered" evidence="1">
    <location>
        <begin position="281"/>
        <end position="307"/>
    </location>
</feature>
<feature type="region of interest" description="Disordered" evidence="1">
    <location>
        <begin position="946"/>
        <end position="973"/>
    </location>
</feature>
<evidence type="ECO:0000313" key="2">
    <source>
        <dbReference type="EMBL" id="JAT47336.1"/>
    </source>
</evidence>
<feature type="compositionally biased region" description="Basic and acidic residues" evidence="1">
    <location>
        <begin position="665"/>
        <end position="680"/>
    </location>
</feature>
<name>A0A1D1XY53_9ARAE</name>
<feature type="region of interest" description="Disordered" evidence="1">
    <location>
        <begin position="357"/>
        <end position="382"/>
    </location>
</feature>
<dbReference type="AlphaFoldDB" id="A0A1D1XY53"/>
<organism evidence="2">
    <name type="scientific">Anthurium amnicola</name>
    <dbReference type="NCBI Taxonomy" id="1678845"/>
    <lineage>
        <taxon>Eukaryota</taxon>
        <taxon>Viridiplantae</taxon>
        <taxon>Streptophyta</taxon>
        <taxon>Embryophyta</taxon>
        <taxon>Tracheophyta</taxon>
        <taxon>Spermatophyta</taxon>
        <taxon>Magnoliopsida</taxon>
        <taxon>Liliopsida</taxon>
        <taxon>Araceae</taxon>
        <taxon>Pothoideae</taxon>
        <taxon>Potheae</taxon>
        <taxon>Anthurium</taxon>
    </lineage>
</organism>
<feature type="compositionally biased region" description="Basic and acidic residues" evidence="1">
    <location>
        <begin position="617"/>
        <end position="626"/>
    </location>
</feature>
<proteinExistence type="predicted"/>